<evidence type="ECO:0008006" key="3">
    <source>
        <dbReference type="Google" id="ProtNLM"/>
    </source>
</evidence>
<comment type="caution">
    <text evidence="1">The sequence shown here is derived from an EMBL/GenBank/DDBJ whole genome shotgun (WGS) entry which is preliminary data.</text>
</comment>
<dbReference type="EMBL" id="PDNV01000001">
    <property type="protein sequence ID" value="PLC55706.1"/>
    <property type="molecule type" value="Genomic_DNA"/>
</dbReference>
<proteinExistence type="predicted"/>
<dbReference type="RefSeq" id="WP_102068189.1">
    <property type="nucleotide sequence ID" value="NZ_PDNV01000001.1"/>
</dbReference>
<dbReference type="AlphaFoldDB" id="A0A2N4UL04"/>
<evidence type="ECO:0000313" key="2">
    <source>
        <dbReference type="Proteomes" id="UP000234328"/>
    </source>
</evidence>
<name>A0A2N4UL04_9BURK</name>
<gene>
    <name evidence="1" type="ORF">CR155_01215</name>
</gene>
<dbReference type="Proteomes" id="UP000234328">
    <property type="component" value="Unassembled WGS sequence"/>
</dbReference>
<keyword evidence="2" id="KW-1185">Reference proteome</keyword>
<accession>A0A2N4UL04</accession>
<organism evidence="1 2">
    <name type="scientific">Pollutimonas nitritireducens</name>
    <dbReference type="NCBI Taxonomy" id="2045209"/>
    <lineage>
        <taxon>Bacteria</taxon>
        <taxon>Pseudomonadati</taxon>
        <taxon>Pseudomonadota</taxon>
        <taxon>Betaproteobacteria</taxon>
        <taxon>Burkholderiales</taxon>
        <taxon>Alcaligenaceae</taxon>
        <taxon>Pollutimonas</taxon>
    </lineage>
</organism>
<evidence type="ECO:0000313" key="1">
    <source>
        <dbReference type="EMBL" id="PLC55706.1"/>
    </source>
</evidence>
<protein>
    <recommendedName>
        <fullName evidence="3">LysR family transcriptional regulator</fullName>
    </recommendedName>
</protein>
<sequence>MAWLPQSLVAADLHAGRLVLAGPERWQIPLQVRLYRDRSILSQSAEMFWEAVCDGD</sequence>
<reference evidence="1 2" key="1">
    <citation type="submission" date="2017-10" db="EMBL/GenBank/DDBJ databases">
        <title>Two draft genome sequences of Pusillimonas sp. strains isolated from a nitrate- and radionuclide-contaminated groundwater in Russia.</title>
        <authorList>
            <person name="Grouzdev D.S."/>
            <person name="Tourova T.P."/>
            <person name="Goeva M.A."/>
            <person name="Babich T.L."/>
            <person name="Sokolova D.S."/>
            <person name="Abdullin R."/>
            <person name="Poltaraus A.B."/>
            <person name="Toshchakov S.V."/>
            <person name="Nazina T.N."/>
        </authorList>
    </citation>
    <scope>NUCLEOTIDE SEQUENCE [LARGE SCALE GENOMIC DNA]</scope>
    <source>
        <strain evidence="1 2">JR1/69-2-13</strain>
    </source>
</reference>